<reference evidence="1 2" key="1">
    <citation type="submission" date="2019-03" db="EMBL/GenBank/DDBJ databases">
        <authorList>
            <person name="He R.-H."/>
        </authorList>
    </citation>
    <scope>NUCLEOTIDE SEQUENCE [LARGE SCALE GENOMIC DNA]</scope>
    <source>
        <strain evidence="2">SH 714</strain>
    </source>
</reference>
<protein>
    <recommendedName>
        <fullName evidence="3">Immunity protein 70</fullName>
    </recommendedName>
</protein>
<proteinExistence type="predicted"/>
<dbReference type="OrthoDB" id="5120820at2"/>
<evidence type="ECO:0000313" key="2">
    <source>
        <dbReference type="Proteomes" id="UP000297975"/>
    </source>
</evidence>
<name>A0A4Y8IFW3_9BACI</name>
<dbReference type="RefSeq" id="WP_134340357.1">
    <property type="nucleotide sequence ID" value="NZ_SOPW01000010.1"/>
</dbReference>
<dbReference type="Proteomes" id="UP000297975">
    <property type="component" value="Unassembled WGS sequence"/>
</dbReference>
<comment type="caution">
    <text evidence="1">The sequence shown here is derived from an EMBL/GenBank/DDBJ whole genome shotgun (WGS) entry which is preliminary data.</text>
</comment>
<dbReference type="EMBL" id="SOPW01000010">
    <property type="protein sequence ID" value="TFB19559.1"/>
    <property type="molecule type" value="Genomic_DNA"/>
</dbReference>
<dbReference type="InterPro" id="IPR028185">
    <property type="entry name" value="Imm70"/>
</dbReference>
<organism evidence="1 2">
    <name type="scientific">Filobacillus milosensis</name>
    <dbReference type="NCBI Taxonomy" id="94137"/>
    <lineage>
        <taxon>Bacteria</taxon>
        <taxon>Bacillati</taxon>
        <taxon>Bacillota</taxon>
        <taxon>Bacilli</taxon>
        <taxon>Bacillales</taxon>
        <taxon>Bacillaceae</taxon>
        <taxon>Filobacillus</taxon>
    </lineage>
</organism>
<sequence length="138" mass="15804">MAVYFQVDFNIYRIGHGDFLHSFFSTISYHLESDGWGAKYPLLLNELYFRGINSKDISNAIQEVEEVKEGLKTLPPSEVVWDIEDLDKVPPWGNDISQEITNLSNYFVTSDGRDLFDLLLLALNDAIELESNIEIVSR</sequence>
<keyword evidence="2" id="KW-1185">Reference proteome</keyword>
<accession>A0A4Y8IFW3</accession>
<evidence type="ECO:0008006" key="3">
    <source>
        <dbReference type="Google" id="ProtNLM"/>
    </source>
</evidence>
<gene>
    <name evidence="1" type="ORF">E3U55_10380</name>
</gene>
<dbReference type="AlphaFoldDB" id="A0A4Y8IFW3"/>
<evidence type="ECO:0000313" key="1">
    <source>
        <dbReference type="EMBL" id="TFB19559.1"/>
    </source>
</evidence>
<dbReference type="Pfam" id="PF15601">
    <property type="entry name" value="Imm70"/>
    <property type="match status" value="1"/>
</dbReference>